<keyword evidence="2" id="KW-1185">Reference proteome</keyword>
<evidence type="ECO:0000313" key="1">
    <source>
        <dbReference type="EMBL" id="KAI4340695.1"/>
    </source>
</evidence>
<gene>
    <name evidence="1" type="ORF">MLD38_025505</name>
</gene>
<evidence type="ECO:0000313" key="2">
    <source>
        <dbReference type="Proteomes" id="UP001057402"/>
    </source>
</evidence>
<dbReference type="Proteomes" id="UP001057402">
    <property type="component" value="Chromosome 7"/>
</dbReference>
<organism evidence="1 2">
    <name type="scientific">Melastoma candidum</name>
    <dbReference type="NCBI Taxonomy" id="119954"/>
    <lineage>
        <taxon>Eukaryota</taxon>
        <taxon>Viridiplantae</taxon>
        <taxon>Streptophyta</taxon>
        <taxon>Embryophyta</taxon>
        <taxon>Tracheophyta</taxon>
        <taxon>Spermatophyta</taxon>
        <taxon>Magnoliopsida</taxon>
        <taxon>eudicotyledons</taxon>
        <taxon>Gunneridae</taxon>
        <taxon>Pentapetalae</taxon>
        <taxon>rosids</taxon>
        <taxon>malvids</taxon>
        <taxon>Myrtales</taxon>
        <taxon>Melastomataceae</taxon>
        <taxon>Melastomatoideae</taxon>
        <taxon>Melastomateae</taxon>
        <taxon>Melastoma</taxon>
    </lineage>
</organism>
<protein>
    <submittedName>
        <fullName evidence="1">Uncharacterized protein</fullName>
    </submittedName>
</protein>
<reference evidence="2" key="1">
    <citation type="journal article" date="2023" name="Front. Plant Sci.">
        <title>Chromosomal-level genome assembly of Melastoma candidum provides insights into trichome evolution.</title>
        <authorList>
            <person name="Zhong Y."/>
            <person name="Wu W."/>
            <person name="Sun C."/>
            <person name="Zou P."/>
            <person name="Liu Y."/>
            <person name="Dai S."/>
            <person name="Zhou R."/>
        </authorList>
    </citation>
    <scope>NUCLEOTIDE SEQUENCE [LARGE SCALE GENOMIC DNA]</scope>
</reference>
<comment type="caution">
    <text evidence="1">The sequence shown here is derived from an EMBL/GenBank/DDBJ whole genome shotgun (WGS) entry which is preliminary data.</text>
</comment>
<proteinExistence type="predicted"/>
<dbReference type="EMBL" id="CM042886">
    <property type="protein sequence ID" value="KAI4340695.1"/>
    <property type="molecule type" value="Genomic_DNA"/>
</dbReference>
<accession>A0ACB9NWI5</accession>
<sequence>MGKTTLPPRARKRRDRRLSHVAKRPRPTLSGAAPSARAPANGVNAEAERIESTNHSEEPGSSFDYTPLRSEIPSDVDGEMRPFVSCNALTLPVDFACKRDTRTLVGKVPLPCSPVYPAGFPLNWLEKPSDSMKQHMHSLYITATFDGTVVSRVLVDNGAIINVLHLSRFKMLGYKPHDLVKTNVVVSGFNGRKSECLGVFSVHLEVGR</sequence>
<name>A0ACB9NWI5_9MYRT</name>